<dbReference type="Proteomes" id="UP000554837">
    <property type="component" value="Unassembled WGS sequence"/>
</dbReference>
<feature type="compositionally biased region" description="Basic and acidic residues" evidence="1">
    <location>
        <begin position="66"/>
        <end position="79"/>
    </location>
</feature>
<accession>A0A840S4W4</accession>
<protein>
    <recommendedName>
        <fullName evidence="4">Fungal lipase-like domain-containing protein</fullName>
    </recommendedName>
</protein>
<feature type="region of interest" description="Disordered" evidence="1">
    <location>
        <begin position="42"/>
        <end position="79"/>
    </location>
</feature>
<dbReference type="Gene3D" id="3.40.50.1820">
    <property type="entry name" value="alpha/beta hydrolase"/>
    <property type="match status" value="1"/>
</dbReference>
<feature type="region of interest" description="Disordered" evidence="1">
    <location>
        <begin position="364"/>
        <end position="383"/>
    </location>
</feature>
<evidence type="ECO:0000313" key="2">
    <source>
        <dbReference type="EMBL" id="MBB5205425.1"/>
    </source>
</evidence>
<name>A0A840S4W4_9BURK</name>
<dbReference type="SUPFAM" id="SSF53474">
    <property type="entry name" value="alpha/beta-Hydrolases"/>
    <property type="match status" value="1"/>
</dbReference>
<organism evidence="2 3">
    <name type="scientific">Inhella inkyongensis</name>
    <dbReference type="NCBI Taxonomy" id="392593"/>
    <lineage>
        <taxon>Bacteria</taxon>
        <taxon>Pseudomonadati</taxon>
        <taxon>Pseudomonadota</taxon>
        <taxon>Betaproteobacteria</taxon>
        <taxon>Burkholderiales</taxon>
        <taxon>Sphaerotilaceae</taxon>
        <taxon>Inhella</taxon>
    </lineage>
</organism>
<dbReference type="Pfam" id="PF26363">
    <property type="entry name" value="Phospholipase-like"/>
    <property type="match status" value="1"/>
</dbReference>
<evidence type="ECO:0000256" key="1">
    <source>
        <dbReference type="SAM" id="MobiDB-lite"/>
    </source>
</evidence>
<dbReference type="RefSeq" id="WP_175423612.1">
    <property type="nucleotide sequence ID" value="NZ_CP040709.1"/>
</dbReference>
<comment type="caution">
    <text evidence="2">The sequence shown here is derived from an EMBL/GenBank/DDBJ whole genome shotgun (WGS) entry which is preliminary data.</text>
</comment>
<reference evidence="2 3" key="1">
    <citation type="submission" date="2020-08" db="EMBL/GenBank/DDBJ databases">
        <title>Genomic Encyclopedia of Type Strains, Phase IV (KMG-IV): sequencing the most valuable type-strain genomes for metagenomic binning, comparative biology and taxonomic classification.</title>
        <authorList>
            <person name="Goeker M."/>
        </authorList>
    </citation>
    <scope>NUCLEOTIDE SEQUENCE [LARGE SCALE GENOMIC DNA]</scope>
    <source>
        <strain evidence="2 3">DSM 23958</strain>
    </source>
</reference>
<proteinExistence type="predicted"/>
<dbReference type="EMBL" id="JACHHO010000004">
    <property type="protein sequence ID" value="MBB5205425.1"/>
    <property type="molecule type" value="Genomic_DNA"/>
</dbReference>
<keyword evidence="3" id="KW-1185">Reference proteome</keyword>
<feature type="compositionally biased region" description="Polar residues" evidence="1">
    <location>
        <begin position="364"/>
        <end position="375"/>
    </location>
</feature>
<evidence type="ECO:0008006" key="4">
    <source>
        <dbReference type="Google" id="ProtNLM"/>
    </source>
</evidence>
<sequence>MNFLSMTSCGQGGPTFMGRLSGPLISTVLLATLTGPAAAMETSEPGADVFPEGAEEKANPATDPAVTEHRRTKDGWPRRDLDASEVSRLVGKLVVPAALAEAAYRRDFNGTPDPAHARLKHGCDYVEDAAKDPKGLPDRWVRVDQARLVSWGVKLDKKSLCRAEAGLNYELYAKVTDGGQPSELALAYRGTENDSWQAVHDWLANFSGLKLGGKDYRQARRVAQSVANAFRPVLPKIARTPQCELAKNPKDQIPLLLVGHSLGGGLAQHAAYSLSACDATEAITFDTSPVTGWTSLLANLAIRNADPAITRAYVSKEVLSGVRKITTTFNFARKHRVDYRMTFSQITSDFHSMTQFAKNLSDASRLASSPSTESMAATRHQGR</sequence>
<evidence type="ECO:0000313" key="3">
    <source>
        <dbReference type="Proteomes" id="UP000554837"/>
    </source>
</evidence>
<dbReference type="AlphaFoldDB" id="A0A840S4W4"/>
<gene>
    <name evidence="2" type="ORF">HNQ51_002744</name>
</gene>
<dbReference type="InterPro" id="IPR029058">
    <property type="entry name" value="AB_hydrolase_fold"/>
</dbReference>